<reference evidence="11" key="1">
    <citation type="submission" date="2022-06" db="EMBL/GenBank/DDBJ databases">
        <title>A novel DMS-producing enzyme.</title>
        <authorList>
            <person name="Zhang Y."/>
        </authorList>
    </citation>
    <scope>NUCLEOTIDE SEQUENCE</scope>
    <source>
        <strain evidence="11">RT37</strain>
    </source>
</reference>
<comment type="subcellular location">
    <subcellularLocation>
        <location evidence="1">Cell inner membrane</location>
        <topology evidence="1">Multi-pass membrane protein</topology>
    </subcellularLocation>
</comment>
<feature type="transmembrane region" description="Helical" evidence="10">
    <location>
        <begin position="303"/>
        <end position="325"/>
    </location>
</feature>
<evidence type="ECO:0000313" key="11">
    <source>
        <dbReference type="EMBL" id="XBO73013.1"/>
    </source>
</evidence>
<dbReference type="GO" id="GO:0015297">
    <property type="term" value="F:antiporter activity"/>
    <property type="evidence" value="ECO:0007669"/>
    <property type="project" value="UniProtKB-KW"/>
</dbReference>
<feature type="transmembrane region" description="Helical" evidence="10">
    <location>
        <begin position="346"/>
        <end position="371"/>
    </location>
</feature>
<dbReference type="GO" id="GO:0042910">
    <property type="term" value="F:xenobiotic transmembrane transporter activity"/>
    <property type="evidence" value="ECO:0007669"/>
    <property type="project" value="InterPro"/>
</dbReference>
<dbReference type="Pfam" id="PF01554">
    <property type="entry name" value="MatE"/>
    <property type="match status" value="3"/>
</dbReference>
<dbReference type="InterPro" id="IPR048279">
    <property type="entry name" value="MdtK-like"/>
</dbReference>
<keyword evidence="7" id="KW-0406">Ion transport</keyword>
<accession>A0AAU7KPD8</accession>
<dbReference type="InterPro" id="IPR002528">
    <property type="entry name" value="MATE_fam"/>
</dbReference>
<keyword evidence="3" id="KW-0050">Antiport</keyword>
<evidence type="ECO:0000256" key="1">
    <source>
        <dbReference type="ARBA" id="ARBA00004429"/>
    </source>
</evidence>
<proteinExistence type="predicted"/>
<dbReference type="AlphaFoldDB" id="A0AAU7KPD8"/>
<dbReference type="PIRSF" id="PIRSF006603">
    <property type="entry name" value="DinF"/>
    <property type="match status" value="1"/>
</dbReference>
<keyword evidence="5 10" id="KW-0812">Transmembrane</keyword>
<dbReference type="NCBIfam" id="TIGR00797">
    <property type="entry name" value="matE"/>
    <property type="match status" value="1"/>
</dbReference>
<evidence type="ECO:0000256" key="6">
    <source>
        <dbReference type="ARBA" id="ARBA00022989"/>
    </source>
</evidence>
<feature type="transmembrane region" description="Helical" evidence="10">
    <location>
        <begin position="51"/>
        <end position="72"/>
    </location>
</feature>
<evidence type="ECO:0000256" key="3">
    <source>
        <dbReference type="ARBA" id="ARBA00022449"/>
    </source>
</evidence>
<evidence type="ECO:0000256" key="10">
    <source>
        <dbReference type="SAM" id="Phobius"/>
    </source>
</evidence>
<evidence type="ECO:0000256" key="9">
    <source>
        <dbReference type="ARBA" id="ARBA00031636"/>
    </source>
</evidence>
<keyword evidence="8 10" id="KW-0472">Membrane</keyword>
<dbReference type="PANTHER" id="PTHR43298">
    <property type="entry name" value="MULTIDRUG RESISTANCE PROTEIN NORM-RELATED"/>
    <property type="match status" value="1"/>
</dbReference>
<sequence length="471" mass="51443">MRSLQQQALLPDLTRWRLILRLALPIMAGMLSQSLMNLFDAALVGRLGETELAAAGIGGYAMFMVTACLFGLSSGVQAQVARRHGERHQTPVASAAADLGVELRHDPRGEPLAAGLTLAVMIGLPLMVLCLWQAGPIMAWLNDDPRLTSMAVDYFRWRLIALLPVAMIFCYRGYWNGIQQTGLYLRIMLVMHLVNLLASIGLIFGYWGLPAMGVSGAGLGSSLSLFAGVAIWAWLSHTPGHRGTRHRPCHSPWRLGGSTMATTLKLATPHSFQQLWFAAGYAVLFWILGQVDTASVAVGHVLVNLSLLLILPGVGLGMAAMSLVGEALGRESPERAHRWGWEVVHMAWLLLAALSLPMALMPEAVLGLFLHDPELIALGVDPLRLTALMIVLDAAALVFTQALLGAGANRTVMQLTLTGQWLVFLPLAWWFGVHEGFGLAGIWWCQLGYRALNSLCFAVIWQRRRWQSLKV</sequence>
<feature type="transmembrane region" description="Helical" evidence="10">
    <location>
        <begin position="213"/>
        <end position="235"/>
    </location>
</feature>
<dbReference type="PANTHER" id="PTHR43298:SF2">
    <property type="entry name" value="FMN_FAD EXPORTER YEEO-RELATED"/>
    <property type="match status" value="1"/>
</dbReference>
<feature type="transmembrane region" description="Helical" evidence="10">
    <location>
        <begin position="154"/>
        <end position="171"/>
    </location>
</feature>
<dbReference type="EMBL" id="CP098827">
    <property type="protein sequence ID" value="XBO73013.1"/>
    <property type="molecule type" value="Genomic_DNA"/>
</dbReference>
<evidence type="ECO:0000256" key="2">
    <source>
        <dbReference type="ARBA" id="ARBA00022448"/>
    </source>
</evidence>
<feature type="transmembrane region" description="Helical" evidence="10">
    <location>
        <begin position="20"/>
        <end position="39"/>
    </location>
</feature>
<organism evidence="11">
    <name type="scientific">Halomonas sp. RT37</name>
    <dbReference type="NCBI Taxonomy" id="2950872"/>
    <lineage>
        <taxon>Bacteria</taxon>
        <taxon>Pseudomonadati</taxon>
        <taxon>Pseudomonadota</taxon>
        <taxon>Gammaproteobacteria</taxon>
        <taxon>Oceanospirillales</taxon>
        <taxon>Halomonadaceae</taxon>
        <taxon>Halomonas</taxon>
    </lineage>
</organism>
<evidence type="ECO:0000256" key="5">
    <source>
        <dbReference type="ARBA" id="ARBA00022692"/>
    </source>
</evidence>
<dbReference type="InterPro" id="IPR050222">
    <property type="entry name" value="MATE_MdtK"/>
</dbReference>
<dbReference type="CDD" id="cd13133">
    <property type="entry name" value="MATE_like_7"/>
    <property type="match status" value="1"/>
</dbReference>
<keyword evidence="6 10" id="KW-1133">Transmembrane helix</keyword>
<evidence type="ECO:0000256" key="4">
    <source>
        <dbReference type="ARBA" id="ARBA00022475"/>
    </source>
</evidence>
<feature type="transmembrane region" description="Helical" evidence="10">
    <location>
        <begin position="383"/>
        <end position="404"/>
    </location>
</feature>
<evidence type="ECO:0000256" key="7">
    <source>
        <dbReference type="ARBA" id="ARBA00023065"/>
    </source>
</evidence>
<evidence type="ECO:0000256" key="8">
    <source>
        <dbReference type="ARBA" id="ARBA00023136"/>
    </source>
</evidence>
<dbReference type="RefSeq" id="WP_222516796.1">
    <property type="nucleotide sequence ID" value="NZ_CP098827.1"/>
</dbReference>
<dbReference type="GO" id="GO:0005886">
    <property type="term" value="C:plasma membrane"/>
    <property type="evidence" value="ECO:0007669"/>
    <property type="project" value="UniProtKB-SubCell"/>
</dbReference>
<feature type="transmembrane region" description="Helical" evidence="10">
    <location>
        <begin position="183"/>
        <end position="207"/>
    </location>
</feature>
<feature type="transmembrane region" description="Helical" evidence="10">
    <location>
        <begin position="275"/>
        <end position="291"/>
    </location>
</feature>
<name>A0AAU7KPD8_9GAMM</name>
<gene>
    <name evidence="11" type="ORF">NFG58_10070</name>
</gene>
<keyword evidence="2" id="KW-0813">Transport</keyword>
<feature type="transmembrane region" description="Helical" evidence="10">
    <location>
        <begin position="112"/>
        <end position="134"/>
    </location>
</feature>
<keyword evidence="4" id="KW-1003">Cell membrane</keyword>
<dbReference type="GO" id="GO:0006811">
    <property type="term" value="P:monoatomic ion transport"/>
    <property type="evidence" value="ECO:0007669"/>
    <property type="project" value="UniProtKB-KW"/>
</dbReference>
<protein>
    <recommendedName>
        <fullName evidence="9">Multidrug-efflux transporter</fullName>
    </recommendedName>
</protein>